<dbReference type="InterPro" id="IPR036259">
    <property type="entry name" value="MFS_trans_sf"/>
</dbReference>
<dbReference type="PANTHER" id="PTHR23503:SF114">
    <property type="entry name" value="PLASTIDIC GLUCOSE TRANSPORTER 3-RELATED"/>
    <property type="match status" value="1"/>
</dbReference>
<evidence type="ECO:0000256" key="1">
    <source>
        <dbReference type="ARBA" id="ARBA00004141"/>
    </source>
</evidence>
<feature type="transmembrane region" description="Helical" evidence="8">
    <location>
        <begin position="378"/>
        <end position="398"/>
    </location>
</feature>
<feature type="transmembrane region" description="Helical" evidence="8">
    <location>
        <begin position="404"/>
        <end position="424"/>
    </location>
</feature>
<dbReference type="InterPro" id="IPR005828">
    <property type="entry name" value="MFS_sugar_transport-like"/>
</dbReference>
<evidence type="ECO:0000256" key="8">
    <source>
        <dbReference type="SAM" id="Phobius"/>
    </source>
</evidence>
<keyword evidence="4 8" id="KW-1133">Transmembrane helix</keyword>
<dbReference type="Gene3D" id="1.20.1250.20">
    <property type="entry name" value="MFS general substrate transporter like domains"/>
    <property type="match status" value="1"/>
</dbReference>
<dbReference type="Pfam" id="PF00083">
    <property type="entry name" value="Sugar_tr"/>
    <property type="match status" value="1"/>
</dbReference>
<dbReference type="AlphaFoldDB" id="A0AA89AIZ9"/>
<feature type="transmembrane region" description="Helical" evidence="8">
    <location>
        <begin position="21"/>
        <end position="37"/>
    </location>
</feature>
<reference evidence="10" key="1">
    <citation type="submission" date="2022-12" db="EMBL/GenBank/DDBJ databases">
        <title>Draft genome assemblies for two species of Escallonia (Escalloniales).</title>
        <authorList>
            <person name="Chanderbali A."/>
            <person name="Dervinis C."/>
            <person name="Anghel I."/>
            <person name="Soltis D."/>
            <person name="Soltis P."/>
            <person name="Zapata F."/>
        </authorList>
    </citation>
    <scope>NUCLEOTIDE SEQUENCE</scope>
    <source>
        <strain evidence="10">UCBG64.0493</strain>
        <tissue evidence="10">Leaf</tissue>
    </source>
</reference>
<proteinExistence type="inferred from homology"/>
<keyword evidence="11" id="KW-1185">Reference proteome</keyword>
<evidence type="ECO:0000256" key="7">
    <source>
        <dbReference type="RuleBase" id="RU003346"/>
    </source>
</evidence>
<dbReference type="GO" id="GO:0016020">
    <property type="term" value="C:membrane"/>
    <property type="evidence" value="ECO:0007669"/>
    <property type="project" value="UniProtKB-SubCell"/>
</dbReference>
<comment type="similarity">
    <text evidence="7">Belongs to the major facilitator superfamily. Sugar transporter (TC 2.A.1.1) family.</text>
</comment>
<keyword evidence="2 7" id="KW-0813">Transport</keyword>
<keyword evidence="5 8" id="KW-0472">Membrane</keyword>
<gene>
    <name evidence="10" type="ORF">RJ639_015974</name>
</gene>
<evidence type="ECO:0000256" key="5">
    <source>
        <dbReference type="ARBA" id="ARBA00023136"/>
    </source>
</evidence>
<feature type="domain" description="Major facilitator superfamily (MFS) profile" evidence="9">
    <location>
        <begin position="21"/>
        <end position="432"/>
    </location>
</feature>
<feature type="transmembrane region" description="Helical" evidence="8">
    <location>
        <begin position="57"/>
        <end position="77"/>
    </location>
</feature>
<dbReference type="NCBIfam" id="TIGR00879">
    <property type="entry name" value="SP"/>
    <property type="match status" value="1"/>
</dbReference>
<evidence type="ECO:0000256" key="6">
    <source>
        <dbReference type="ARBA" id="ARBA00044504"/>
    </source>
</evidence>
<sequence>RLQNGIGKESGNPSWKRSLPHILVAAVSSLLFGYHLGVVNETLESISLDLGFSGNTLAEGLVVSTCLGGAFVGSLFSGWIADGVGRRRAFQLCALPMIIGASLSATTNTLGSMLIGRLFVGTGMGVGPAVAALYVAEVSPAFIRGTYGCLTQIATCLGLMGALFIGIPAKDVMGWWRVCFWVSTIPAVLLALLMEFCAESPHWLLKRGRSAEAESEFEKLLGGIYVKSAMAELPKSDRGDETDTVKFSELLHGRHSRVVFLGSGLFALQQLSGINAVFYFSSTVFRSAGVPSAVANMAVGVVNLSGSIIATILMDRLGRKAVSMGFQVIAATALLLGFEVYFSVGGILLFVLSFSLGAGPVPGLLLSEIFPGRIRAKAMAFCMAVHWVINFFVGLLFLRLLEQLGAKVLYTIFATFCLIGAFFVKRNIVETKGKTLQEIEIALLPPS</sequence>
<dbReference type="PROSITE" id="PS00216">
    <property type="entry name" value="SUGAR_TRANSPORT_1"/>
    <property type="match status" value="1"/>
</dbReference>
<dbReference type="CDD" id="cd17315">
    <property type="entry name" value="MFS_GLUT_like"/>
    <property type="match status" value="1"/>
</dbReference>
<dbReference type="EMBL" id="JAVXUP010002116">
    <property type="protein sequence ID" value="KAK3005549.1"/>
    <property type="molecule type" value="Genomic_DNA"/>
</dbReference>
<organism evidence="10 11">
    <name type="scientific">Escallonia herrerae</name>
    <dbReference type="NCBI Taxonomy" id="1293975"/>
    <lineage>
        <taxon>Eukaryota</taxon>
        <taxon>Viridiplantae</taxon>
        <taxon>Streptophyta</taxon>
        <taxon>Embryophyta</taxon>
        <taxon>Tracheophyta</taxon>
        <taxon>Spermatophyta</taxon>
        <taxon>Magnoliopsida</taxon>
        <taxon>eudicotyledons</taxon>
        <taxon>Gunneridae</taxon>
        <taxon>Pentapetalae</taxon>
        <taxon>asterids</taxon>
        <taxon>campanulids</taxon>
        <taxon>Escalloniales</taxon>
        <taxon>Escalloniaceae</taxon>
        <taxon>Escallonia</taxon>
    </lineage>
</organism>
<dbReference type="PROSITE" id="PS50850">
    <property type="entry name" value="MFS"/>
    <property type="match status" value="1"/>
</dbReference>
<feature type="transmembrane region" description="Helical" evidence="8">
    <location>
        <begin position="175"/>
        <end position="197"/>
    </location>
</feature>
<evidence type="ECO:0000259" key="9">
    <source>
        <dbReference type="PROSITE" id="PS50850"/>
    </source>
</evidence>
<feature type="transmembrane region" description="Helical" evidence="8">
    <location>
        <begin position="293"/>
        <end position="314"/>
    </location>
</feature>
<dbReference type="GO" id="GO:0015149">
    <property type="term" value="F:hexose transmembrane transporter activity"/>
    <property type="evidence" value="ECO:0007669"/>
    <property type="project" value="TreeGrafter"/>
</dbReference>
<feature type="non-terminal residue" evidence="10">
    <location>
        <position position="447"/>
    </location>
</feature>
<evidence type="ECO:0000256" key="2">
    <source>
        <dbReference type="ARBA" id="ARBA00022448"/>
    </source>
</evidence>
<dbReference type="PANTHER" id="PTHR23503">
    <property type="entry name" value="SOLUTE CARRIER FAMILY 2"/>
    <property type="match status" value="1"/>
</dbReference>
<evidence type="ECO:0000256" key="3">
    <source>
        <dbReference type="ARBA" id="ARBA00022692"/>
    </source>
</evidence>
<feature type="transmembrane region" description="Helical" evidence="8">
    <location>
        <begin position="258"/>
        <end position="281"/>
    </location>
</feature>
<dbReference type="InterPro" id="IPR003663">
    <property type="entry name" value="Sugar/inositol_transpt"/>
</dbReference>
<protein>
    <recommendedName>
        <fullName evidence="9">Major facilitator superfamily (MFS) profile domain-containing protein</fullName>
    </recommendedName>
</protein>
<dbReference type="InterPro" id="IPR005829">
    <property type="entry name" value="Sugar_transporter_CS"/>
</dbReference>
<dbReference type="PRINTS" id="PR00171">
    <property type="entry name" value="SUGRTRNSPORT"/>
</dbReference>
<comment type="subcellular location">
    <subcellularLocation>
        <location evidence="1">Membrane</location>
        <topology evidence="1">Multi-pass membrane protein</topology>
    </subcellularLocation>
</comment>
<dbReference type="InterPro" id="IPR020846">
    <property type="entry name" value="MFS_dom"/>
</dbReference>
<keyword evidence="3 8" id="KW-0812">Transmembrane</keyword>
<dbReference type="Proteomes" id="UP001188597">
    <property type="component" value="Unassembled WGS sequence"/>
</dbReference>
<feature type="transmembrane region" description="Helical" evidence="8">
    <location>
        <begin position="147"/>
        <end position="169"/>
    </location>
</feature>
<comment type="similarity">
    <text evidence="6">Belongs to the major facilitator superfamily. Phosphate:H(+) symporter (TC 2.A.1.9) family.</text>
</comment>
<accession>A0AA89AIZ9</accession>
<feature type="transmembrane region" description="Helical" evidence="8">
    <location>
        <begin position="114"/>
        <end position="135"/>
    </location>
</feature>
<dbReference type="InterPro" id="IPR045263">
    <property type="entry name" value="GLUT"/>
</dbReference>
<comment type="caution">
    <text evidence="10">The sequence shown here is derived from an EMBL/GenBank/DDBJ whole genome shotgun (WGS) entry which is preliminary data.</text>
</comment>
<feature type="transmembrane region" description="Helical" evidence="8">
    <location>
        <begin position="347"/>
        <end position="366"/>
    </location>
</feature>
<evidence type="ECO:0000256" key="4">
    <source>
        <dbReference type="ARBA" id="ARBA00022989"/>
    </source>
</evidence>
<evidence type="ECO:0000313" key="11">
    <source>
        <dbReference type="Proteomes" id="UP001188597"/>
    </source>
</evidence>
<dbReference type="SUPFAM" id="SSF103473">
    <property type="entry name" value="MFS general substrate transporter"/>
    <property type="match status" value="1"/>
</dbReference>
<evidence type="ECO:0000313" key="10">
    <source>
        <dbReference type="EMBL" id="KAK3005549.1"/>
    </source>
</evidence>
<name>A0AA89AIZ9_9ASTE</name>